<keyword evidence="5" id="KW-1185">Reference proteome</keyword>
<feature type="transmembrane region" description="Helical" evidence="2">
    <location>
        <begin position="39"/>
        <end position="62"/>
    </location>
</feature>
<evidence type="ECO:0000256" key="1">
    <source>
        <dbReference type="SAM" id="MobiDB-lite"/>
    </source>
</evidence>
<proteinExistence type="predicted"/>
<dbReference type="EMBL" id="BANX01000005">
    <property type="protein sequence ID" value="GAC67094.1"/>
    <property type="molecule type" value="Genomic_DNA"/>
</dbReference>
<dbReference type="AlphaFoldDB" id="M0QF62"/>
<feature type="transmembrane region" description="Helical" evidence="2">
    <location>
        <begin position="171"/>
        <end position="189"/>
    </location>
</feature>
<dbReference type="Proteomes" id="UP000011666">
    <property type="component" value="Unassembled WGS sequence"/>
</dbReference>
<dbReference type="Gene3D" id="1.10.287.70">
    <property type="match status" value="1"/>
</dbReference>
<accession>M0QF62</accession>
<dbReference type="Pfam" id="PF07885">
    <property type="entry name" value="Ion_trans_2"/>
    <property type="match status" value="1"/>
</dbReference>
<feature type="transmembrane region" description="Helical" evidence="2">
    <location>
        <begin position="98"/>
        <end position="120"/>
    </location>
</feature>
<dbReference type="eggNOG" id="ENOG5032SBH">
    <property type="taxonomic scope" value="Bacteria"/>
</dbReference>
<feature type="domain" description="Potassium channel" evidence="3">
    <location>
        <begin position="113"/>
        <end position="185"/>
    </location>
</feature>
<feature type="transmembrane region" description="Helical" evidence="2">
    <location>
        <begin position="140"/>
        <end position="159"/>
    </location>
</feature>
<keyword evidence="2" id="KW-1133">Transmembrane helix</keyword>
<sequence length="196" mass="20807">MSDGGVDSTSDTGDGSAADASAGSGAPTRSAIQVGRRDVVIALVRPLVAGFLLLIGYFLLPFEQASSVRYIGLVVGGLLLAAFCAWEIRRFTRSVHPVATAVEMLVALAGFYIVTFAATYFLFSEYAAGSFNEHLTRVDALYFCLTVFTTTGFGDIAAVSQPARIAVSIQMASTLVLLGVGIRFLNILVNNRVARR</sequence>
<gene>
    <name evidence="4" type="ORF">GS4_05_03070</name>
</gene>
<feature type="transmembrane region" description="Helical" evidence="2">
    <location>
        <begin position="68"/>
        <end position="86"/>
    </location>
</feature>
<dbReference type="InterPro" id="IPR013099">
    <property type="entry name" value="K_chnl_dom"/>
</dbReference>
<keyword evidence="2" id="KW-0472">Membrane</keyword>
<dbReference type="RefSeq" id="WP_007617911.1">
    <property type="nucleotide sequence ID" value="NZ_BANX01000005.1"/>
</dbReference>
<evidence type="ECO:0000256" key="2">
    <source>
        <dbReference type="SAM" id="Phobius"/>
    </source>
</evidence>
<dbReference type="SUPFAM" id="SSF81324">
    <property type="entry name" value="Voltage-gated potassium channels"/>
    <property type="match status" value="1"/>
</dbReference>
<comment type="caution">
    <text evidence="4">The sequence shown here is derived from an EMBL/GenBank/DDBJ whole genome shotgun (WGS) entry which is preliminary data.</text>
</comment>
<evidence type="ECO:0000259" key="3">
    <source>
        <dbReference type="Pfam" id="PF07885"/>
    </source>
</evidence>
<dbReference type="STRING" id="1223545.GS4_05_03070"/>
<feature type="region of interest" description="Disordered" evidence="1">
    <location>
        <begin position="1"/>
        <end position="28"/>
    </location>
</feature>
<keyword evidence="2" id="KW-0812">Transmembrane</keyword>
<reference evidence="4 5" key="1">
    <citation type="submission" date="2013-01" db="EMBL/GenBank/DDBJ databases">
        <title>Whole genome shotgun sequence of Gordonia soli NBRC 108243.</title>
        <authorList>
            <person name="Isaki-Nakamura S."/>
            <person name="Hosoyama A."/>
            <person name="Tsuchikane K."/>
            <person name="Ando Y."/>
            <person name="Baba S."/>
            <person name="Ohji S."/>
            <person name="Hamada M."/>
            <person name="Tamura T."/>
            <person name="Yamazoe A."/>
            <person name="Yamazaki S."/>
            <person name="Fujita N."/>
        </authorList>
    </citation>
    <scope>NUCLEOTIDE SEQUENCE [LARGE SCALE GENOMIC DNA]</scope>
    <source>
        <strain evidence="4 5">NBRC 108243</strain>
    </source>
</reference>
<feature type="compositionally biased region" description="Low complexity" evidence="1">
    <location>
        <begin position="1"/>
        <end position="26"/>
    </location>
</feature>
<organism evidence="4 5">
    <name type="scientific">Gordonia soli NBRC 108243</name>
    <dbReference type="NCBI Taxonomy" id="1223545"/>
    <lineage>
        <taxon>Bacteria</taxon>
        <taxon>Bacillati</taxon>
        <taxon>Actinomycetota</taxon>
        <taxon>Actinomycetes</taxon>
        <taxon>Mycobacteriales</taxon>
        <taxon>Gordoniaceae</taxon>
        <taxon>Gordonia</taxon>
    </lineage>
</organism>
<name>M0QF62_9ACTN</name>
<protein>
    <recommendedName>
        <fullName evidence="3">Potassium channel domain-containing protein</fullName>
    </recommendedName>
</protein>
<evidence type="ECO:0000313" key="5">
    <source>
        <dbReference type="Proteomes" id="UP000011666"/>
    </source>
</evidence>
<evidence type="ECO:0000313" key="4">
    <source>
        <dbReference type="EMBL" id="GAC67094.1"/>
    </source>
</evidence>